<evidence type="ECO:0000313" key="5">
    <source>
        <dbReference type="Proteomes" id="UP000199705"/>
    </source>
</evidence>
<dbReference type="GO" id="GO:0032259">
    <property type="term" value="P:methylation"/>
    <property type="evidence" value="ECO:0007669"/>
    <property type="project" value="UniProtKB-KW"/>
</dbReference>
<dbReference type="RefSeq" id="WP_091171780.1">
    <property type="nucleotide sequence ID" value="NZ_FNCG01000012.1"/>
</dbReference>
<evidence type="ECO:0000259" key="3">
    <source>
        <dbReference type="Pfam" id="PF10017"/>
    </source>
</evidence>
<dbReference type="Gene3D" id="3.40.50.150">
    <property type="entry name" value="Vaccinia Virus protein VP39"/>
    <property type="match status" value="1"/>
</dbReference>
<organism evidence="4 5">
    <name type="scientific">Mucilaginibacter gossypii</name>
    <dbReference type="NCBI Taxonomy" id="551996"/>
    <lineage>
        <taxon>Bacteria</taxon>
        <taxon>Pseudomonadati</taxon>
        <taxon>Bacteroidota</taxon>
        <taxon>Sphingobacteriia</taxon>
        <taxon>Sphingobacteriales</taxon>
        <taxon>Sphingobacteriaceae</taxon>
        <taxon>Mucilaginibacter</taxon>
    </lineage>
</organism>
<dbReference type="PANTHER" id="PTHR43397:SF1">
    <property type="entry name" value="ERGOTHIONEINE BIOSYNTHESIS PROTEIN 1"/>
    <property type="match status" value="1"/>
</dbReference>
<dbReference type="InterPro" id="IPR017804">
    <property type="entry name" value="MeTrfase_EgtD-like"/>
</dbReference>
<dbReference type="InterPro" id="IPR019257">
    <property type="entry name" value="MeTrfase_dom"/>
</dbReference>
<name>A0A1G8F095_9SPHI</name>
<dbReference type="PIRSF" id="PIRSF018005">
    <property type="entry name" value="UCP018005"/>
    <property type="match status" value="1"/>
</dbReference>
<dbReference type="EMBL" id="FNCG01000012">
    <property type="protein sequence ID" value="SDH75561.1"/>
    <property type="molecule type" value="Genomic_DNA"/>
</dbReference>
<keyword evidence="1 4" id="KW-0489">Methyltransferase</keyword>
<dbReference type="AlphaFoldDB" id="A0A1G8F095"/>
<dbReference type="InterPro" id="IPR035094">
    <property type="entry name" value="EgtD"/>
</dbReference>
<feature type="domain" description="Histidine-specific methyltransferase SAM-dependent" evidence="3">
    <location>
        <begin position="17"/>
        <end position="323"/>
    </location>
</feature>
<keyword evidence="5" id="KW-1185">Reference proteome</keyword>
<dbReference type="InterPro" id="IPR051128">
    <property type="entry name" value="EgtD_Methyltrsf_superfamily"/>
</dbReference>
<evidence type="ECO:0000256" key="2">
    <source>
        <dbReference type="ARBA" id="ARBA00022679"/>
    </source>
</evidence>
<dbReference type="STRING" id="551996.SAMN05192573_112108"/>
<evidence type="ECO:0000256" key="1">
    <source>
        <dbReference type="ARBA" id="ARBA00022603"/>
    </source>
</evidence>
<protein>
    <submittedName>
        <fullName evidence="4">Dimethylhistidine N-methyltransferase</fullName>
    </submittedName>
</protein>
<accession>A0A1G8F095</accession>
<dbReference type="PANTHER" id="PTHR43397">
    <property type="entry name" value="ERGOTHIONEINE BIOSYNTHESIS PROTEIN 1"/>
    <property type="match status" value="1"/>
</dbReference>
<dbReference type="Proteomes" id="UP000199705">
    <property type="component" value="Unassembled WGS sequence"/>
</dbReference>
<dbReference type="NCBIfam" id="TIGR03438">
    <property type="entry name" value="egtD_ergothio"/>
    <property type="match status" value="1"/>
</dbReference>
<dbReference type="Pfam" id="PF10017">
    <property type="entry name" value="Methyltransf_33"/>
    <property type="match status" value="1"/>
</dbReference>
<dbReference type="GO" id="GO:0008168">
    <property type="term" value="F:methyltransferase activity"/>
    <property type="evidence" value="ECO:0007669"/>
    <property type="project" value="UniProtKB-KW"/>
</dbReference>
<reference evidence="5" key="1">
    <citation type="submission" date="2016-10" db="EMBL/GenBank/DDBJ databases">
        <authorList>
            <person name="Varghese N."/>
            <person name="Submissions S."/>
        </authorList>
    </citation>
    <scope>NUCLEOTIDE SEQUENCE [LARGE SCALE GENOMIC DNA]</scope>
    <source>
        <strain evidence="5">Gh-67</strain>
    </source>
</reference>
<sequence length="325" mass="37095">MKTNLSDLPEIGVSSLFEQDVLDGLMQMPKRLQSKYFYDETGDILFQQIMACPEYYLTNCELEVFSKQSSALAERICRPGQSFDLIELGAGDATKSEYLLDFLVRSNVDFKYLPIDISDNILQELKARFNKSLPQLVVQPLAGEYFEMLKVATQESANRKVIFFLGANIGNMDKDQAIDFCHTLRSNLSPGDLLLIGFDLKKHPRIILNAYDDQGKITSKFNLNLLARINRELDSDFDLERFEHYQTYDPETGASKSYLVSLQEQHISIKGQIVAFAINETIYMEVSQKYSIEEIAVIAQRCGFRAGGYWIDSKGWFADVCWEVV</sequence>
<dbReference type="InterPro" id="IPR029063">
    <property type="entry name" value="SAM-dependent_MTases_sf"/>
</dbReference>
<proteinExistence type="predicted"/>
<keyword evidence="2 4" id="KW-0808">Transferase</keyword>
<gene>
    <name evidence="4" type="ORF">SAMN05192573_112108</name>
</gene>
<evidence type="ECO:0000313" key="4">
    <source>
        <dbReference type="EMBL" id="SDH75561.1"/>
    </source>
</evidence>